<dbReference type="Proteomes" id="UP000028302">
    <property type="component" value="Unassembled WGS sequence"/>
</dbReference>
<comment type="catalytic activity">
    <reaction evidence="14 20">
        <text>L-valine + 2-oxoglutarate = 3-methyl-2-oxobutanoate + L-glutamate</text>
        <dbReference type="Rhea" id="RHEA:24813"/>
        <dbReference type="ChEBI" id="CHEBI:11851"/>
        <dbReference type="ChEBI" id="CHEBI:16810"/>
        <dbReference type="ChEBI" id="CHEBI:29985"/>
        <dbReference type="ChEBI" id="CHEBI:57762"/>
        <dbReference type="EC" id="2.6.1.42"/>
    </reaction>
</comment>
<name>A0A084IHX7_SALHC</name>
<evidence type="ECO:0000256" key="1">
    <source>
        <dbReference type="ARBA" id="ARBA00001933"/>
    </source>
</evidence>
<keyword evidence="10 20" id="KW-0028">Amino-acid biosynthesis</keyword>
<dbReference type="InterPro" id="IPR043132">
    <property type="entry name" value="BCAT-like_C"/>
</dbReference>
<feature type="modified residue" description="N6-(pyridoxal phosphate)lysine" evidence="17">
    <location>
        <position position="223"/>
    </location>
</feature>
<dbReference type="UniPathway" id="UPA00047">
    <property type="reaction ID" value="UER00058"/>
</dbReference>
<dbReference type="STRING" id="1304275.C41B8_15580"/>
<comment type="pathway">
    <text evidence="5 21">Amino-acid biosynthesis; L-leucine biosynthesis; L-leucine from 3-methyl-2-oxobutanoate: step 4/4.</text>
</comment>
<evidence type="ECO:0000256" key="7">
    <source>
        <dbReference type="ARBA" id="ARBA00013053"/>
    </source>
</evidence>
<dbReference type="Gene3D" id="3.20.10.10">
    <property type="entry name" value="D-amino Acid Aminotransferase, subunit A, domain 2"/>
    <property type="match status" value="1"/>
</dbReference>
<dbReference type="eggNOG" id="COG0115">
    <property type="taxonomic scope" value="Bacteria"/>
</dbReference>
<dbReference type="GO" id="GO:0052655">
    <property type="term" value="F:L-valine-2-oxoglutarate transaminase activity"/>
    <property type="evidence" value="ECO:0007669"/>
    <property type="project" value="RHEA"/>
</dbReference>
<dbReference type="NCBIfam" id="NF009897">
    <property type="entry name" value="PRK13357.1"/>
    <property type="match status" value="1"/>
</dbReference>
<comment type="cofactor">
    <cofactor evidence="1 19">
        <name>pyridoxal 5'-phosphate</name>
        <dbReference type="ChEBI" id="CHEBI:597326"/>
    </cofactor>
</comment>
<dbReference type="GO" id="GO:0052656">
    <property type="term" value="F:L-isoleucine-2-oxoglutarate transaminase activity"/>
    <property type="evidence" value="ECO:0007669"/>
    <property type="project" value="RHEA"/>
</dbReference>
<comment type="function">
    <text evidence="2">Acts on leucine, isoleucine and valine.</text>
</comment>
<sequence length="384" mass="42130">MRGWPPGGRRFHATETNAVSTPEFCIRPTTTPVATNVRQEILDNPGFGQYFTDHMAHVRWTKTDGWHGAELRPYGPLTMDPASPVLHYAQEIFEGLKAYRHADGSVWSFRPTRNAARFRQSARRLALPELDDDTFVESIRTLVAQDAVWVPTPRDETEECSLYIRPFMIANGRFLGVKPAAEVDYYVIASPAASYFKGAGKPISIWLSSHYNRAAPGGTGAAKCGGNYAASLVAQQEAIDNGCEQVAFLDAAENKWVEELGGMNLFFVYADGRLVTPALTGTILEGVTRDSVLKLAEEIGLKPEERPISVDEWRDGVNSGTITEVFACGTAAVITTIGALVTEKDTIGDPERSNGPVAQQLRKALLDIQYGRAEDKHGWLTQLA</sequence>
<reference evidence="22 23" key="1">
    <citation type="submission" date="2013-03" db="EMBL/GenBank/DDBJ databases">
        <title>Salinisphaera hydrothermalis C41B8 Genome Sequencing.</title>
        <authorList>
            <person name="Li C."/>
            <person name="Lai Q."/>
            <person name="Shao Z."/>
        </authorList>
    </citation>
    <scope>NUCLEOTIDE SEQUENCE [LARGE SCALE GENOMIC DNA]</scope>
    <source>
        <strain evidence="22 23">C41B8</strain>
    </source>
</reference>
<proteinExistence type="inferred from homology"/>
<comment type="catalytic activity">
    <reaction evidence="15 20">
        <text>L-isoleucine + 2-oxoglutarate = (S)-3-methyl-2-oxopentanoate + L-glutamate</text>
        <dbReference type="Rhea" id="RHEA:24801"/>
        <dbReference type="ChEBI" id="CHEBI:16810"/>
        <dbReference type="ChEBI" id="CHEBI:29985"/>
        <dbReference type="ChEBI" id="CHEBI:35146"/>
        <dbReference type="ChEBI" id="CHEBI:58045"/>
        <dbReference type="EC" id="2.6.1.42"/>
    </reaction>
</comment>
<dbReference type="AlphaFoldDB" id="A0A084IHX7"/>
<dbReference type="InterPro" id="IPR005786">
    <property type="entry name" value="B_amino_transII"/>
</dbReference>
<evidence type="ECO:0000256" key="5">
    <source>
        <dbReference type="ARBA" id="ARBA00005072"/>
    </source>
</evidence>
<dbReference type="UniPathway" id="UPA00048">
    <property type="reaction ID" value="UER00073"/>
</dbReference>
<gene>
    <name evidence="22" type="ORF">C41B8_15580</name>
</gene>
<evidence type="ECO:0000256" key="16">
    <source>
        <dbReference type="ARBA" id="ARBA00049229"/>
    </source>
</evidence>
<evidence type="ECO:0000256" key="9">
    <source>
        <dbReference type="ARBA" id="ARBA00022576"/>
    </source>
</evidence>
<dbReference type="GO" id="GO:0009098">
    <property type="term" value="P:L-leucine biosynthetic process"/>
    <property type="evidence" value="ECO:0007669"/>
    <property type="project" value="UniProtKB-UniPathway"/>
</dbReference>
<dbReference type="GO" id="GO:0009099">
    <property type="term" value="P:L-valine biosynthetic process"/>
    <property type="evidence" value="ECO:0007669"/>
    <property type="project" value="UniProtKB-UniPathway"/>
</dbReference>
<dbReference type="SUPFAM" id="SSF56752">
    <property type="entry name" value="D-aminoacid aminotransferase-like PLP-dependent enzymes"/>
    <property type="match status" value="1"/>
</dbReference>
<dbReference type="CDD" id="cd01557">
    <property type="entry name" value="BCAT_beta_family"/>
    <property type="match status" value="1"/>
</dbReference>
<evidence type="ECO:0000256" key="12">
    <source>
        <dbReference type="ARBA" id="ARBA00022898"/>
    </source>
</evidence>
<evidence type="ECO:0000256" key="11">
    <source>
        <dbReference type="ARBA" id="ARBA00022679"/>
    </source>
</evidence>
<keyword evidence="9 20" id="KW-0032">Aminotransferase</keyword>
<evidence type="ECO:0000256" key="6">
    <source>
        <dbReference type="ARBA" id="ARBA00009320"/>
    </source>
</evidence>
<evidence type="ECO:0000256" key="21">
    <source>
        <dbReference type="RuleBase" id="RU004519"/>
    </source>
</evidence>
<dbReference type="InterPro" id="IPR033939">
    <property type="entry name" value="BCAT_family"/>
</dbReference>
<dbReference type="EC" id="2.6.1.42" evidence="7 20"/>
<dbReference type="NCBIfam" id="TIGR01123">
    <property type="entry name" value="ilvE_II"/>
    <property type="match status" value="1"/>
</dbReference>
<evidence type="ECO:0000256" key="17">
    <source>
        <dbReference type="PIRSR" id="PIRSR006468-1"/>
    </source>
</evidence>
<dbReference type="GO" id="GO:0052654">
    <property type="term" value="F:L-leucine-2-oxoglutarate transaminase activity"/>
    <property type="evidence" value="ECO:0007669"/>
    <property type="project" value="RHEA"/>
</dbReference>
<comment type="similarity">
    <text evidence="6 18">Belongs to the class-IV pyridoxal-phosphate-dependent aminotransferase family.</text>
</comment>
<dbReference type="OrthoDB" id="9804984at2"/>
<dbReference type="EMBL" id="APNK01000033">
    <property type="protein sequence ID" value="KEZ76311.1"/>
    <property type="molecule type" value="Genomic_DNA"/>
</dbReference>
<evidence type="ECO:0000256" key="14">
    <source>
        <dbReference type="ARBA" id="ARBA00048212"/>
    </source>
</evidence>
<evidence type="ECO:0000256" key="13">
    <source>
        <dbReference type="ARBA" id="ARBA00023304"/>
    </source>
</evidence>
<evidence type="ECO:0000256" key="10">
    <source>
        <dbReference type="ARBA" id="ARBA00022605"/>
    </source>
</evidence>
<comment type="catalytic activity">
    <reaction evidence="16 20">
        <text>L-leucine + 2-oxoglutarate = 4-methyl-2-oxopentanoate + L-glutamate</text>
        <dbReference type="Rhea" id="RHEA:18321"/>
        <dbReference type="ChEBI" id="CHEBI:16810"/>
        <dbReference type="ChEBI" id="CHEBI:17865"/>
        <dbReference type="ChEBI" id="CHEBI:29985"/>
        <dbReference type="ChEBI" id="CHEBI:57427"/>
        <dbReference type="EC" id="2.6.1.42"/>
    </reaction>
</comment>
<evidence type="ECO:0000313" key="23">
    <source>
        <dbReference type="Proteomes" id="UP000028302"/>
    </source>
</evidence>
<comment type="caution">
    <text evidence="22">The sequence shown here is derived from an EMBL/GenBank/DDBJ whole genome shotgun (WGS) entry which is preliminary data.</text>
</comment>
<dbReference type="PANTHER" id="PTHR11825:SF44">
    <property type="entry name" value="BRANCHED-CHAIN-AMINO-ACID AMINOTRANSFERASE"/>
    <property type="match status" value="1"/>
</dbReference>
<dbReference type="Pfam" id="PF01063">
    <property type="entry name" value="Aminotran_4"/>
    <property type="match status" value="1"/>
</dbReference>
<comment type="pathway">
    <text evidence="3 21">Amino-acid biosynthesis; L-isoleucine biosynthesis; L-isoleucine from 2-oxobutanoate: step 4/4.</text>
</comment>
<evidence type="ECO:0000313" key="22">
    <source>
        <dbReference type="EMBL" id="KEZ76311.1"/>
    </source>
</evidence>
<protein>
    <recommendedName>
        <fullName evidence="8 20">Branched-chain-amino-acid aminotransferase</fullName>
        <ecNumber evidence="7 20">2.6.1.42</ecNumber>
    </recommendedName>
</protein>
<dbReference type="PROSITE" id="PS00770">
    <property type="entry name" value="AA_TRANSFER_CLASS_4"/>
    <property type="match status" value="1"/>
</dbReference>
<dbReference type="GO" id="GO:0009097">
    <property type="term" value="P:isoleucine biosynthetic process"/>
    <property type="evidence" value="ECO:0007669"/>
    <property type="project" value="UniProtKB-UniPathway"/>
</dbReference>
<dbReference type="Gene3D" id="3.30.470.10">
    <property type="match status" value="1"/>
</dbReference>
<evidence type="ECO:0000256" key="20">
    <source>
        <dbReference type="RuleBase" id="RU004517"/>
    </source>
</evidence>
<dbReference type="PIRSF" id="PIRSF006468">
    <property type="entry name" value="BCAT1"/>
    <property type="match status" value="1"/>
</dbReference>
<keyword evidence="12 19" id="KW-0663">Pyridoxal phosphate</keyword>
<comment type="pathway">
    <text evidence="4 21">Amino-acid biosynthesis; L-valine biosynthesis; L-valine from pyruvate: step 4/4.</text>
</comment>
<dbReference type="InterPro" id="IPR001544">
    <property type="entry name" value="Aminotrans_IV"/>
</dbReference>
<evidence type="ECO:0000256" key="4">
    <source>
        <dbReference type="ARBA" id="ARBA00004931"/>
    </source>
</evidence>
<keyword evidence="11 20" id="KW-0808">Transferase</keyword>
<organism evidence="22 23">
    <name type="scientific">Salinisphaera hydrothermalis (strain C41B8)</name>
    <dbReference type="NCBI Taxonomy" id="1304275"/>
    <lineage>
        <taxon>Bacteria</taxon>
        <taxon>Pseudomonadati</taxon>
        <taxon>Pseudomonadota</taxon>
        <taxon>Gammaproteobacteria</taxon>
        <taxon>Salinisphaerales</taxon>
        <taxon>Salinisphaeraceae</taxon>
        <taxon>Salinisphaera</taxon>
    </lineage>
</organism>
<dbReference type="UniPathway" id="UPA00049">
    <property type="reaction ID" value="UER00062"/>
</dbReference>
<evidence type="ECO:0000256" key="15">
    <source>
        <dbReference type="ARBA" id="ARBA00048798"/>
    </source>
</evidence>
<dbReference type="InterPro" id="IPR043131">
    <property type="entry name" value="BCAT-like_N"/>
</dbReference>
<evidence type="ECO:0000256" key="3">
    <source>
        <dbReference type="ARBA" id="ARBA00004824"/>
    </source>
</evidence>
<dbReference type="PATRIC" id="fig|1304275.5.peg.3187"/>
<keyword evidence="13 20" id="KW-0100">Branched-chain amino acid biosynthesis</keyword>
<evidence type="ECO:0000256" key="8">
    <source>
        <dbReference type="ARBA" id="ARBA00018179"/>
    </source>
</evidence>
<evidence type="ECO:0000256" key="19">
    <source>
        <dbReference type="RuleBase" id="RU004516"/>
    </source>
</evidence>
<keyword evidence="23" id="KW-1185">Reference proteome</keyword>
<evidence type="ECO:0000256" key="2">
    <source>
        <dbReference type="ARBA" id="ARBA00003109"/>
    </source>
</evidence>
<evidence type="ECO:0000256" key="18">
    <source>
        <dbReference type="RuleBase" id="RU004106"/>
    </source>
</evidence>
<dbReference type="InterPro" id="IPR018300">
    <property type="entry name" value="Aminotrans_IV_CS"/>
</dbReference>
<dbReference type="InterPro" id="IPR036038">
    <property type="entry name" value="Aminotransferase-like"/>
</dbReference>
<accession>A0A084IHX7</accession>
<dbReference type="PANTHER" id="PTHR11825">
    <property type="entry name" value="SUBGROUP IIII AMINOTRANSFERASE"/>
    <property type="match status" value="1"/>
</dbReference>